<dbReference type="Pfam" id="PF14196">
    <property type="entry name" value="ATC_hydrolase"/>
    <property type="match status" value="1"/>
</dbReference>
<comment type="caution">
    <text evidence="1">The sequence shown here is derived from an EMBL/GenBank/DDBJ whole genome shotgun (WGS) entry which is preliminary data.</text>
</comment>
<gene>
    <name evidence="1" type="ORF">HMPREF9943_01676</name>
</gene>
<dbReference type="BioCyc" id="ECAT999415-HMP:GTTI-1737-MONOMER"/>
<proteinExistence type="predicted"/>
<dbReference type="RefSeq" id="WP_004804011.1">
    <property type="nucleotide sequence ID" value="NZ_KB446649.1"/>
</dbReference>
<reference evidence="1 2" key="1">
    <citation type="submission" date="2013-02" db="EMBL/GenBank/DDBJ databases">
        <title>The Genome Sequence of Lactobacillus catenaformis F0143.</title>
        <authorList>
            <consortium name="The Broad Institute Genome Sequencing Platform"/>
            <person name="Earl A."/>
            <person name="Ward D."/>
            <person name="Feldgarden M."/>
            <person name="Gevers D."/>
            <person name="Izard J."/>
            <person name="Blanton J.M."/>
            <person name="Mathney J."/>
            <person name="Dewhirst F.E."/>
            <person name="Young S.K."/>
            <person name="Zeng Q."/>
            <person name="Gargeya S."/>
            <person name="Fitzgerald M."/>
            <person name="Haas B."/>
            <person name="Abouelleil A."/>
            <person name="Alvarado L."/>
            <person name="Arachchi H.M."/>
            <person name="Berlin A."/>
            <person name="Chapman S.B."/>
            <person name="Gearin G."/>
            <person name="Goldberg J."/>
            <person name="Griggs A."/>
            <person name="Gujja S."/>
            <person name="Hansen M."/>
            <person name="Heiman D."/>
            <person name="Howarth C."/>
            <person name="Larimer J."/>
            <person name="Lui A."/>
            <person name="MacDonald P.J.P."/>
            <person name="McCowen C."/>
            <person name="Montmayeur A."/>
            <person name="Murphy C."/>
            <person name="Neiman D."/>
            <person name="Pearson M."/>
            <person name="Priest M."/>
            <person name="Roberts A."/>
            <person name="Saif S."/>
            <person name="Shea T."/>
            <person name="Sisk P."/>
            <person name="Stolte C."/>
            <person name="Sykes S."/>
            <person name="Wortman J."/>
            <person name="Nusbaum C."/>
            <person name="Birren B."/>
        </authorList>
    </citation>
    <scope>NUCLEOTIDE SEQUENCE [LARGE SCALE GENOMIC DNA]</scope>
    <source>
        <strain evidence="1 2">OT 569</strain>
    </source>
</reference>
<name>M2PKC0_9FIRM</name>
<dbReference type="eggNOG" id="ENOG502ZIYW">
    <property type="taxonomic scope" value="Bacteria"/>
</dbReference>
<dbReference type="STRING" id="999415.HMPREF9943_01676"/>
<dbReference type="EMBL" id="AGEJ01000025">
    <property type="protein sequence ID" value="EMD16004.1"/>
    <property type="molecule type" value="Genomic_DNA"/>
</dbReference>
<dbReference type="InterPro" id="IPR026002">
    <property type="entry name" value="ATC_hydrolase-like"/>
</dbReference>
<organism evidence="1 2">
    <name type="scientific">Eggerthia catenaformis OT 569 = DSM 20559</name>
    <dbReference type="NCBI Taxonomy" id="999415"/>
    <lineage>
        <taxon>Bacteria</taxon>
        <taxon>Bacillati</taxon>
        <taxon>Bacillota</taxon>
        <taxon>Erysipelotrichia</taxon>
        <taxon>Erysipelotrichales</taxon>
        <taxon>Coprobacillaceae</taxon>
        <taxon>Eggerthia</taxon>
    </lineage>
</organism>
<dbReference type="OrthoDB" id="1899188at2"/>
<dbReference type="AlphaFoldDB" id="M2PKC0"/>
<sequence>MTYRKFYSGRLAEHILEDIDAEYKRKINILIEEINRESWTEKQKKIQKSRIISNIALYKCFMDKGFSKSEAKELVKEHSFHIADKRHKLLKTFFYIPCFFRVFRFFMKKGMLGDEIWKSRVLLDDDRYYCVDVLKCLWVETCEFFECPDLCEVFCLCDHIVFGGIKGFVFKRSQTLGMNGEKCDFCFINEKGKNQKNESEKI</sequence>
<dbReference type="PATRIC" id="fig|999415.3.peg.1703"/>
<evidence type="ECO:0000313" key="2">
    <source>
        <dbReference type="Proteomes" id="UP000011758"/>
    </source>
</evidence>
<evidence type="ECO:0000313" key="1">
    <source>
        <dbReference type="EMBL" id="EMD16004.1"/>
    </source>
</evidence>
<keyword evidence="2" id="KW-1185">Reference proteome</keyword>
<evidence type="ECO:0008006" key="3">
    <source>
        <dbReference type="Google" id="ProtNLM"/>
    </source>
</evidence>
<dbReference type="Proteomes" id="UP000011758">
    <property type="component" value="Unassembled WGS sequence"/>
</dbReference>
<accession>M2PKC0</accession>
<protein>
    <recommendedName>
        <fullName evidence="3">L-2-amino-thiazoline-4-carboxylic acid hydrolase</fullName>
    </recommendedName>
</protein>